<keyword evidence="6" id="KW-1185">Reference proteome</keyword>
<dbReference type="PANTHER" id="PTHR40094:SF1">
    <property type="entry name" value="UBIQUITIN DOMAIN-CONTAINING PROTEIN"/>
    <property type="match status" value="1"/>
</dbReference>
<dbReference type="Pfam" id="PF17973">
    <property type="entry name" value="bMG10"/>
    <property type="match status" value="1"/>
</dbReference>
<dbReference type="Proteomes" id="UP000628448">
    <property type="component" value="Unassembled WGS sequence"/>
</dbReference>
<dbReference type="Pfam" id="PF11974">
    <property type="entry name" value="bMG3"/>
    <property type="match status" value="1"/>
</dbReference>
<gene>
    <name evidence="5" type="ORF">I5907_02715</name>
</gene>
<dbReference type="InterPro" id="IPR002890">
    <property type="entry name" value="MG2"/>
</dbReference>
<dbReference type="PANTHER" id="PTHR40094">
    <property type="entry name" value="ALPHA-2-MACROGLOBULIN HOMOLOG"/>
    <property type="match status" value="1"/>
</dbReference>
<evidence type="ECO:0000313" key="6">
    <source>
        <dbReference type="Proteomes" id="UP000628448"/>
    </source>
</evidence>
<comment type="caution">
    <text evidence="5">The sequence shown here is derived from an EMBL/GenBank/DDBJ whole genome shotgun (WGS) entry which is preliminary data.</text>
</comment>
<sequence>MQAHQCPLSYKLSSASLLLLLIILFSCNDKKILTEPDPAFSQYIEAYTSGVVSKKNTVRIQLASDAGVTHTLNDEVKEALFSFTPAVEGKAYWVDARTIEFKPAKDLAAAQLYTVSFKLGKVLNVPGKFETFTFSLQTIKPFFEVQDNGLRGNDKTHMTLTGTVLTADVEESAKVEKVLTATLNDKNLALTWQHNEAAKTHAFTITGITRTGTGQNLSLQWKGDVFGLKELSGKKDIAIPAVGDFKVLDVKAIQEEEQYALVQFSDPLAIGQMLEGLISISNNESISYTILGSEVKVYTSDKPDGNYTVNIHEGVENQWGNKLGKAFSANLFFENRLPSVKIQGRGSILPGSTGRLVLPFESTNLKAVDVSVIRIYENNVAQFLQDNKLGGEYNLRKVGTPLVQATVRLDNDQSLNLHRKNKFSLDLDKYIKTEPGAIYRVYIGFRPEYSLYTCTAMEKDEEEDDYNFYYAGNEDNAVDDNADFWNRYDNYYPYGYNWQQRDNPCHQSYYNRERFASRNILATNIGLTAKRGTNNSLFVAVNNIITTEAMKSVELQVLDYQQQVIAKGSTDAEGLATLEVKRRPYLLIAKSGNEKSYLKLDDGSSLPLGRFDVSGDEVKNGLKAFIFGERGVWRPGDSLFLSCIVDDKDNHLPADHPIEMELVSPKGQLYKRLVQTNAGDGFNVFRTATDADAPTGNWTCRVKLGGATFEKRLKIETVMPNRLKIDMNFGNAEALGKNVTAAGTLTAKWLFGATAQNLKARVDAQLYKKTTSFPKYKDYVFDDPTSSFTPQSKTIFDGTLNAEGVATVNPSFQVGEDAPGQLLANLMIKVFEPGGNFSIDNISMPFNPYTSYTGVHVPEGDKTWGFLQSGKTHRFEVVDVDTKGTPTSGATRLEIQLYKIRWSWWWDNSGDDLSNFTQNDYNKLIKKDTLNITNGKGSYDMRFSDGDWGRYLVLISDTRSGHTTGSTFYVDDYGWQTRGDNNDPSAAAMLSFTSDKSSYNVGEDVNLTIPGSKNGKAFISIESGSKVLKTYQVKTVEGQTRFTFKADKSMAPNVYVNVSLIQPHAQTVNDLPVRMYGVIPVMIEDKNTVLKPQIKMPDAIRPETKTTITVSEASGREMTYVVAIVDEGLLDLTRFKTPDPHAAFYAREALGVKSWDVYDDVIGAWGAELQRILTIGGDGEAELASKTRRANRFKPVVQFMGPFKLSGGSKTHEFILPPYMGSVKAMVIAAGNNAYGMAEKPVTVKKALMLLATMPRVLGPNEELKIPVTVFATDKNIRNVSLTLQSNPFIQAGGAQSISFNGTGEQLVYFTAKVKPNTGIGKVKIVATSGKEQSATEIEIDIRNANPPVTQVTEATLQPGQSWSAAVAMIGDAANSKATLEVSGIPAIDLAKRLNYLIQYPHGCIEQKTSSVFPQLVLNQLTDLSDADKARIDGNIRAAISKLGNFQQSDGGFSYWPGGETSDEWGTCYAGHFLLEAFARGYGVSAAMLQSWKLYQRNKAVAWNVTSAPWYGTDLVQAYRLYLLAVAKAPELGAMNRLKEFKFLTPEAKWRLAAAYQLIGQSKVALQLISGISANFPKREYTGITFGSDLRDQAMVLETLTLMNRKAEGAQLVRTVAARLSQDSWYSTQTTAYALIAIAKFSGSNKDGKKIVVTGNAGTQKLNINTASVLSQSNIAWQNSKGAVQLTNKGSNTIYVRIINEGRPLSNDTMPVINNANVLVLSVNYISTTGQPVDVTRIKQGTDFVAKVTIKNPGTRGAYTQMALTQVFPGGWEILNTRLYNSEGAFQSSPSDYMDIRDDRVYHYFNLGQSETLTYYVQLNAAYPGRYFWPGVYAEAMYDHTISAGVRGKWVEVQE</sequence>
<dbReference type="InterPro" id="IPR051802">
    <property type="entry name" value="YfhM-like"/>
</dbReference>
<dbReference type="Pfam" id="PF00207">
    <property type="entry name" value="A2M"/>
    <property type="match status" value="1"/>
</dbReference>
<accession>A0A931E4H9</accession>
<dbReference type="InterPro" id="IPR001599">
    <property type="entry name" value="Macroglobln_a2"/>
</dbReference>
<dbReference type="InterPro" id="IPR011625">
    <property type="entry name" value="A2M_N_BRD"/>
</dbReference>
<dbReference type="SMART" id="SM01419">
    <property type="entry name" value="Thiol-ester_cl"/>
    <property type="match status" value="1"/>
</dbReference>
<evidence type="ECO:0008006" key="7">
    <source>
        <dbReference type="Google" id="ProtNLM"/>
    </source>
</evidence>
<dbReference type="InterPro" id="IPR021868">
    <property type="entry name" value="Alpha_2_Macroglob_MG3"/>
</dbReference>
<dbReference type="InterPro" id="IPR008930">
    <property type="entry name" value="Terpenoid_cyclase/PrenylTrfase"/>
</dbReference>
<evidence type="ECO:0000259" key="3">
    <source>
        <dbReference type="SMART" id="SM01359"/>
    </source>
</evidence>
<dbReference type="SMART" id="SM01360">
    <property type="entry name" value="A2M"/>
    <property type="match status" value="1"/>
</dbReference>
<dbReference type="Gene3D" id="1.50.10.20">
    <property type="match status" value="1"/>
</dbReference>
<comment type="similarity">
    <text evidence="1">Belongs to the protease inhibitor I39 (alpha-2-macroglobulin) family. Bacterial alpha-2-macroglobulin subfamily.</text>
</comment>
<dbReference type="Pfam" id="PF17962">
    <property type="entry name" value="bMG6"/>
    <property type="match status" value="1"/>
</dbReference>
<dbReference type="Pfam" id="PF07703">
    <property type="entry name" value="A2M_BRD"/>
    <property type="match status" value="1"/>
</dbReference>
<evidence type="ECO:0000256" key="2">
    <source>
        <dbReference type="ARBA" id="ARBA00022729"/>
    </source>
</evidence>
<dbReference type="GO" id="GO:0004866">
    <property type="term" value="F:endopeptidase inhibitor activity"/>
    <property type="evidence" value="ECO:0007669"/>
    <property type="project" value="InterPro"/>
</dbReference>
<dbReference type="InterPro" id="IPR041462">
    <property type="entry name" value="Bact_A2M_MG6"/>
</dbReference>
<evidence type="ECO:0000259" key="4">
    <source>
        <dbReference type="SMART" id="SM01360"/>
    </source>
</evidence>
<dbReference type="CDD" id="cd02891">
    <property type="entry name" value="A2M_like"/>
    <property type="match status" value="1"/>
</dbReference>
<feature type="domain" description="Alpha-2-macroglobulin" evidence="4">
    <location>
        <begin position="1196"/>
        <end position="1284"/>
    </location>
</feature>
<name>A0A931E4H9_9BACT</name>
<dbReference type="RefSeq" id="WP_196989194.1">
    <property type="nucleotide sequence ID" value="NZ_JADWYR010000001.1"/>
</dbReference>
<dbReference type="Pfam" id="PF17972">
    <property type="entry name" value="bMG5"/>
    <property type="match status" value="1"/>
</dbReference>
<keyword evidence="2" id="KW-0732">Signal</keyword>
<dbReference type="InterPro" id="IPR047565">
    <property type="entry name" value="Alpha-macroglob_thiol-ester_cl"/>
</dbReference>
<dbReference type="InterPro" id="IPR041246">
    <property type="entry name" value="Bact_MG10"/>
</dbReference>
<dbReference type="SUPFAM" id="SSF48239">
    <property type="entry name" value="Terpenoid cyclases/Protein prenyltransferases"/>
    <property type="match status" value="1"/>
</dbReference>
<dbReference type="Pfam" id="PF01835">
    <property type="entry name" value="MG2"/>
    <property type="match status" value="1"/>
</dbReference>
<evidence type="ECO:0000313" key="5">
    <source>
        <dbReference type="EMBL" id="MBG9375125.1"/>
    </source>
</evidence>
<dbReference type="InterPro" id="IPR041203">
    <property type="entry name" value="Bact_A2M_MG5"/>
</dbReference>
<proteinExistence type="inferred from homology"/>
<feature type="domain" description="Alpha-2-macroglobulin bait region" evidence="3">
    <location>
        <begin position="990"/>
        <end position="1132"/>
    </location>
</feature>
<organism evidence="5 6">
    <name type="scientific">Panacibacter microcysteis</name>
    <dbReference type="NCBI Taxonomy" id="2793269"/>
    <lineage>
        <taxon>Bacteria</taxon>
        <taxon>Pseudomonadati</taxon>
        <taxon>Bacteroidota</taxon>
        <taxon>Chitinophagia</taxon>
        <taxon>Chitinophagales</taxon>
        <taxon>Chitinophagaceae</taxon>
        <taxon>Panacibacter</taxon>
    </lineage>
</organism>
<reference evidence="5" key="1">
    <citation type="submission" date="2020-11" db="EMBL/GenBank/DDBJ databases">
        <title>Bacterial whole genome sequence for Panacibacter sp. DH6.</title>
        <authorList>
            <person name="Le V."/>
            <person name="Ko S."/>
            <person name="Ahn C.-Y."/>
            <person name="Oh H.-M."/>
        </authorList>
    </citation>
    <scope>NUCLEOTIDE SEQUENCE</scope>
    <source>
        <strain evidence="5">DH6</strain>
    </source>
</reference>
<dbReference type="Gene3D" id="2.60.40.1930">
    <property type="match status" value="1"/>
</dbReference>
<dbReference type="Gene3D" id="2.60.40.3710">
    <property type="match status" value="1"/>
</dbReference>
<dbReference type="SMART" id="SM01359">
    <property type="entry name" value="A2M_N_2"/>
    <property type="match status" value="1"/>
</dbReference>
<protein>
    <recommendedName>
        <fullName evidence="7">Alpha-2-macroglobulin</fullName>
    </recommendedName>
</protein>
<dbReference type="EMBL" id="JADWYR010000001">
    <property type="protein sequence ID" value="MBG9375125.1"/>
    <property type="molecule type" value="Genomic_DNA"/>
</dbReference>
<evidence type="ECO:0000256" key="1">
    <source>
        <dbReference type="ARBA" id="ARBA00010556"/>
    </source>
</evidence>